<accession>A0A914KJY4</accession>
<keyword evidence="2" id="KW-0847">Vitamin C</keyword>
<sequence length="171" mass="19474">MSFGRAHRAESNGPKIRLIRNVESMGVEGLVYSSGHRGRQADGLWLSHEEKEIRPLYRKLRKTLALNPAMGEDFLILSYQQFGHYAPHFDHLEPMPVEYDDGCYQQFGHYAPHFDHLEPMPVEYDDGWFAYFGNRLATALLIVKTAKGSFTTFPNLNLTVGPERGTVMKAS</sequence>
<dbReference type="Gene3D" id="2.60.120.620">
    <property type="entry name" value="q2cbj1_9rhob like domain"/>
    <property type="match status" value="2"/>
</dbReference>
<dbReference type="InterPro" id="IPR045054">
    <property type="entry name" value="P4HA-like"/>
</dbReference>
<dbReference type="GO" id="GO:0031418">
    <property type="term" value="F:L-ascorbic acid binding"/>
    <property type="evidence" value="ECO:0007669"/>
    <property type="project" value="UniProtKB-KW"/>
</dbReference>
<dbReference type="AlphaFoldDB" id="A0A914KJY4"/>
<dbReference type="GO" id="GO:0004656">
    <property type="term" value="F:procollagen-proline 4-dioxygenase activity"/>
    <property type="evidence" value="ECO:0007669"/>
    <property type="project" value="TreeGrafter"/>
</dbReference>
<dbReference type="WBParaSite" id="Minc3s00027g01703">
    <property type="protein sequence ID" value="Minc3s00027g01703"/>
    <property type="gene ID" value="Minc3s00027g01703"/>
</dbReference>
<evidence type="ECO:0000256" key="2">
    <source>
        <dbReference type="ARBA" id="ARBA00022896"/>
    </source>
</evidence>
<name>A0A914KJY4_MELIC</name>
<keyword evidence="1" id="KW-0479">Metal-binding</keyword>
<dbReference type="GO" id="GO:0046872">
    <property type="term" value="F:metal ion binding"/>
    <property type="evidence" value="ECO:0007669"/>
    <property type="project" value="UniProtKB-KW"/>
</dbReference>
<evidence type="ECO:0000313" key="4">
    <source>
        <dbReference type="Proteomes" id="UP000887563"/>
    </source>
</evidence>
<evidence type="ECO:0000313" key="5">
    <source>
        <dbReference type="WBParaSite" id="Minc3s00027g01703"/>
    </source>
</evidence>
<proteinExistence type="predicted"/>
<dbReference type="PANTHER" id="PTHR10869">
    <property type="entry name" value="PROLYL 4-HYDROXYLASE ALPHA SUBUNIT"/>
    <property type="match status" value="1"/>
</dbReference>
<keyword evidence="4" id="KW-1185">Reference proteome</keyword>
<evidence type="ECO:0000256" key="3">
    <source>
        <dbReference type="ARBA" id="ARBA00023004"/>
    </source>
</evidence>
<organism evidence="4 5">
    <name type="scientific">Meloidogyne incognita</name>
    <name type="common">Southern root-knot nematode worm</name>
    <name type="synonym">Oxyuris incognita</name>
    <dbReference type="NCBI Taxonomy" id="6306"/>
    <lineage>
        <taxon>Eukaryota</taxon>
        <taxon>Metazoa</taxon>
        <taxon>Ecdysozoa</taxon>
        <taxon>Nematoda</taxon>
        <taxon>Chromadorea</taxon>
        <taxon>Rhabditida</taxon>
        <taxon>Tylenchina</taxon>
        <taxon>Tylenchomorpha</taxon>
        <taxon>Tylenchoidea</taxon>
        <taxon>Meloidogynidae</taxon>
        <taxon>Meloidogyninae</taxon>
        <taxon>Meloidogyne</taxon>
        <taxon>Meloidogyne incognita group</taxon>
    </lineage>
</organism>
<dbReference type="PANTHER" id="PTHR10869:SF244">
    <property type="entry name" value="PROLYL 4-HYDROXYLASE SUBUNIT ALPHA-2"/>
    <property type="match status" value="1"/>
</dbReference>
<reference evidence="5" key="1">
    <citation type="submission" date="2022-11" db="UniProtKB">
        <authorList>
            <consortium name="WormBaseParasite"/>
        </authorList>
    </citation>
    <scope>IDENTIFICATION</scope>
</reference>
<protein>
    <submittedName>
        <fullName evidence="5">Uncharacterized protein</fullName>
    </submittedName>
</protein>
<dbReference type="GO" id="GO:0005783">
    <property type="term" value="C:endoplasmic reticulum"/>
    <property type="evidence" value="ECO:0007669"/>
    <property type="project" value="TreeGrafter"/>
</dbReference>
<evidence type="ECO:0000256" key="1">
    <source>
        <dbReference type="ARBA" id="ARBA00022723"/>
    </source>
</evidence>
<dbReference type="Proteomes" id="UP000887563">
    <property type="component" value="Unplaced"/>
</dbReference>
<keyword evidence="3" id="KW-0408">Iron</keyword>